<protein>
    <submittedName>
        <fullName evidence="2">Uncharacterized protein</fullName>
    </submittedName>
</protein>
<keyword evidence="3" id="KW-1185">Reference proteome</keyword>
<organism evidence="2 3">
    <name type="scientific">Actinacidiphila cocklensis</name>
    <dbReference type="NCBI Taxonomy" id="887465"/>
    <lineage>
        <taxon>Bacteria</taxon>
        <taxon>Bacillati</taxon>
        <taxon>Actinomycetota</taxon>
        <taxon>Actinomycetes</taxon>
        <taxon>Kitasatosporales</taxon>
        <taxon>Streptomycetaceae</taxon>
        <taxon>Actinacidiphila</taxon>
    </lineage>
</organism>
<evidence type="ECO:0000313" key="2">
    <source>
        <dbReference type="EMBL" id="CAG6397706.1"/>
    </source>
</evidence>
<feature type="region of interest" description="Disordered" evidence="1">
    <location>
        <begin position="1"/>
        <end position="22"/>
    </location>
</feature>
<gene>
    <name evidence="2" type="ORF">SCOCK_60039</name>
</gene>
<name>A0A9W4GUN5_9ACTN</name>
<evidence type="ECO:0000256" key="1">
    <source>
        <dbReference type="SAM" id="MobiDB-lite"/>
    </source>
</evidence>
<comment type="caution">
    <text evidence="2">The sequence shown here is derived from an EMBL/GenBank/DDBJ whole genome shotgun (WGS) entry which is preliminary data.</text>
</comment>
<proteinExistence type="predicted"/>
<dbReference type="AlphaFoldDB" id="A0A9W4GUN5"/>
<dbReference type="EMBL" id="CAJSLV010000092">
    <property type="protein sequence ID" value="CAG6397706.1"/>
    <property type="molecule type" value="Genomic_DNA"/>
</dbReference>
<dbReference type="Proteomes" id="UP001152519">
    <property type="component" value="Unassembled WGS sequence"/>
</dbReference>
<reference evidence="2" key="1">
    <citation type="submission" date="2021-05" db="EMBL/GenBank/DDBJ databases">
        <authorList>
            <person name="Arsene-Ploetze F."/>
        </authorList>
    </citation>
    <scope>NUCLEOTIDE SEQUENCE</scope>
    <source>
        <strain evidence="2">DSM 42138</strain>
    </source>
</reference>
<evidence type="ECO:0000313" key="3">
    <source>
        <dbReference type="Proteomes" id="UP001152519"/>
    </source>
</evidence>
<accession>A0A9W4GUN5</accession>
<sequence length="131" mass="14115">MAQTPPTTDCRTRRFLGDAPSGGRRYTTLPALRGFSLAREVPEMPLHHAFVTLYAEPVNSLSPSSLSTPITGCVSAVTSREGSRPDREFSPLTGPVRWCAAFPRPDNEISRAIAERITPLPAGGENAVAPR</sequence>